<dbReference type="SUPFAM" id="SSF51695">
    <property type="entry name" value="PLC-like phosphodiesterases"/>
    <property type="match status" value="2"/>
</dbReference>
<name>F0WWD6_9STRA</name>
<dbReference type="HOGENOM" id="CLU_032271_0_0_1"/>
<keyword evidence="2" id="KW-0812">Transmembrane</keyword>
<evidence type="ECO:0000313" key="5">
    <source>
        <dbReference type="EMBL" id="CCA25756.1"/>
    </source>
</evidence>
<dbReference type="GO" id="GO:0016020">
    <property type="term" value="C:membrane"/>
    <property type="evidence" value="ECO:0007669"/>
    <property type="project" value="UniProtKB-SubCell"/>
</dbReference>
<evidence type="ECO:0000256" key="1">
    <source>
        <dbReference type="ARBA" id="ARBA00004370"/>
    </source>
</evidence>
<keyword evidence="4" id="KW-0472">Membrane</keyword>
<dbReference type="PANTHER" id="PTHR35518">
    <property type="entry name" value="MAINTENANCE OF TELOMOERE CAPPING"/>
    <property type="match status" value="1"/>
</dbReference>
<evidence type="ECO:0000256" key="3">
    <source>
        <dbReference type="ARBA" id="ARBA00022989"/>
    </source>
</evidence>
<dbReference type="PANTHER" id="PTHR35518:SF2">
    <property type="entry name" value="MAINTENANCE OF TELOMERE CAPPING PROTEIN 6"/>
    <property type="match status" value="1"/>
</dbReference>
<comment type="subcellular location">
    <subcellularLocation>
        <location evidence="1">Membrane</location>
    </subcellularLocation>
</comment>
<sequence>MSTALDIDVYTSKEERWSSGGIYISHFSLFVTSTSIYSSYLSHLQLQTSALLERNVSLLDREWIQKILQYVPDTVPEGVTCNKVKRCDRKNVCAIVCERGSVQMKLWASRALHIQRQASYERDICTAQLPSSHNSAITLADGYGIEDHIFEGYLRYISWISSPLHIHTNNQHFSLTDQLQLGVRFIELDVHWVDDDLRIAHCGGFRSKLIDEFVKILNDIAKHLGTEIEWDSETIGCKPSLSSIPAIEQRSVDKALEEIAIWLHANENEFLLVFFDDDDDLADWNKVKKLINYIKAHFPKEEIVAPSDIANHHVWPTFRKLMVQGKRILFMSGANYSGKGDTYLFIKESICNWTEPAMPLSLFPQCKFPKIVVGPTDTHDTIFRPETSEIQYAFLNANGHIGTNSFLLNEASLPNAMRCGVNLPSPDNLTPTRLESMIWTMEPNVIWNGKDCLGIATYSSFWQIMECNDTKGIAAACQHRNNSRIWMITGLLTRITEAPDACQKLSPEMIFSMPASGYENNLLYEMLTSNHHQRVWLNTMRLKTTAIFIELNASIV</sequence>
<dbReference type="AlphaFoldDB" id="F0WWD6"/>
<accession>F0WWD6</accession>
<organism evidence="5">
    <name type="scientific">Albugo laibachii Nc14</name>
    <dbReference type="NCBI Taxonomy" id="890382"/>
    <lineage>
        <taxon>Eukaryota</taxon>
        <taxon>Sar</taxon>
        <taxon>Stramenopiles</taxon>
        <taxon>Oomycota</taxon>
        <taxon>Peronosporomycetes</taxon>
        <taxon>Albuginales</taxon>
        <taxon>Albuginaceae</taxon>
        <taxon>Albugo</taxon>
    </lineage>
</organism>
<protein>
    <submittedName>
        <fullName evidence="5">Uncharacterized protein AlNc14C319G10569</fullName>
    </submittedName>
</protein>
<reference evidence="5" key="1">
    <citation type="journal article" date="2011" name="PLoS Biol.">
        <title>Gene gain and loss during evolution of obligate parasitism in the white rust pathogen of Arabidopsis thaliana.</title>
        <authorList>
            <person name="Kemen E."/>
            <person name="Gardiner A."/>
            <person name="Schultz-Larsen T."/>
            <person name="Kemen A.C."/>
            <person name="Balmuth A.L."/>
            <person name="Robert-Seilaniantz A."/>
            <person name="Bailey K."/>
            <person name="Holub E."/>
            <person name="Studholme D.J."/>
            <person name="Maclean D."/>
            <person name="Jones J.D."/>
        </authorList>
    </citation>
    <scope>NUCLEOTIDE SEQUENCE</scope>
</reference>
<dbReference type="GO" id="GO:0006629">
    <property type="term" value="P:lipid metabolic process"/>
    <property type="evidence" value="ECO:0007669"/>
    <property type="project" value="InterPro"/>
</dbReference>
<dbReference type="GO" id="GO:0008081">
    <property type="term" value="F:phosphoric diester hydrolase activity"/>
    <property type="evidence" value="ECO:0007669"/>
    <property type="project" value="InterPro"/>
</dbReference>
<proteinExistence type="predicted"/>
<dbReference type="Gene3D" id="3.20.20.190">
    <property type="entry name" value="Phosphatidylinositol (PI) phosphodiesterase"/>
    <property type="match status" value="1"/>
</dbReference>
<evidence type="ECO:0000256" key="2">
    <source>
        <dbReference type="ARBA" id="ARBA00022692"/>
    </source>
</evidence>
<dbReference type="EMBL" id="FR824364">
    <property type="protein sequence ID" value="CCA25756.1"/>
    <property type="molecule type" value="Genomic_DNA"/>
</dbReference>
<dbReference type="InterPro" id="IPR017946">
    <property type="entry name" value="PLC-like_Pdiesterase_TIM-brl"/>
</dbReference>
<gene>
    <name evidence="5" type="primary">AlNc14C319G10569</name>
    <name evidence="5" type="ORF">ALNC14_119000</name>
</gene>
<evidence type="ECO:0000256" key="4">
    <source>
        <dbReference type="ARBA" id="ARBA00023136"/>
    </source>
</evidence>
<reference evidence="5" key="2">
    <citation type="submission" date="2011-02" db="EMBL/GenBank/DDBJ databases">
        <authorList>
            <person name="MacLean D."/>
        </authorList>
    </citation>
    <scope>NUCLEOTIDE SEQUENCE</scope>
</reference>
<keyword evidence="3" id="KW-1133">Transmembrane helix</keyword>
<dbReference type="InterPro" id="IPR051008">
    <property type="entry name" value="Telomere_Capping_Maintenance"/>
</dbReference>